<sequence length="102" mass="11354">MEHIAKLANPDNRCDDCAKFRGDWCCTMNCSNAETVMFRPMSETKTLEVRLCEDGQPRWHQSTREGWEVVGSANGATLTMKASHFANGSKLTLQEPIDTASS</sequence>
<accession>A0ABQ5VG94</accession>
<dbReference type="EMBL" id="BSNL01000001">
    <property type="protein sequence ID" value="GLQ26098.1"/>
    <property type="molecule type" value="Genomic_DNA"/>
</dbReference>
<reference evidence="1" key="1">
    <citation type="journal article" date="2014" name="Int. J. Syst. Evol. Microbiol.">
        <title>Complete genome of a new Firmicutes species belonging to the dominant human colonic microbiota ('Ruminococcus bicirculans') reveals two chromosomes and a selective capacity to utilize plant glucans.</title>
        <authorList>
            <consortium name="NISC Comparative Sequencing Program"/>
            <person name="Wegmann U."/>
            <person name="Louis P."/>
            <person name="Goesmann A."/>
            <person name="Henrissat B."/>
            <person name="Duncan S.H."/>
            <person name="Flint H.J."/>
        </authorList>
    </citation>
    <scope>NUCLEOTIDE SEQUENCE</scope>
    <source>
        <strain evidence="1">NBRC 109915</strain>
    </source>
</reference>
<reference evidence="1" key="2">
    <citation type="submission" date="2023-01" db="EMBL/GenBank/DDBJ databases">
        <title>Draft genome sequence of Sulfitobacter pacificus strain NBRC 109915.</title>
        <authorList>
            <person name="Sun Q."/>
            <person name="Mori K."/>
        </authorList>
    </citation>
    <scope>NUCLEOTIDE SEQUENCE</scope>
    <source>
        <strain evidence="1">NBRC 109915</strain>
    </source>
</reference>
<dbReference type="Proteomes" id="UP001161388">
    <property type="component" value="Unassembled WGS sequence"/>
</dbReference>
<gene>
    <name evidence="1" type="ORF">GCM10007927_09010</name>
</gene>
<evidence type="ECO:0000313" key="2">
    <source>
        <dbReference type="Proteomes" id="UP001161388"/>
    </source>
</evidence>
<comment type="caution">
    <text evidence="1">The sequence shown here is derived from an EMBL/GenBank/DDBJ whole genome shotgun (WGS) entry which is preliminary data.</text>
</comment>
<name>A0ABQ5VG94_9RHOB</name>
<organism evidence="1 2">
    <name type="scientific">Sulfitobacter pacificus</name>
    <dbReference type="NCBI Taxonomy" id="1499314"/>
    <lineage>
        <taxon>Bacteria</taxon>
        <taxon>Pseudomonadati</taxon>
        <taxon>Pseudomonadota</taxon>
        <taxon>Alphaproteobacteria</taxon>
        <taxon>Rhodobacterales</taxon>
        <taxon>Roseobacteraceae</taxon>
        <taxon>Sulfitobacter</taxon>
    </lineage>
</organism>
<keyword evidence="2" id="KW-1185">Reference proteome</keyword>
<evidence type="ECO:0000313" key="1">
    <source>
        <dbReference type="EMBL" id="GLQ26098.1"/>
    </source>
</evidence>
<proteinExistence type="predicted"/>
<protein>
    <submittedName>
        <fullName evidence="1">Uncharacterized protein</fullName>
    </submittedName>
</protein>